<dbReference type="PRINTS" id="PR01438">
    <property type="entry name" value="UNVRSLSTRESS"/>
</dbReference>
<dbReference type="PANTHER" id="PTHR46268:SF6">
    <property type="entry name" value="UNIVERSAL STRESS PROTEIN UP12"/>
    <property type="match status" value="1"/>
</dbReference>
<sequence>MPVDVDTVLVPVDATDRSERAVEYAVEVAARYDASLHVLHVLEEGVVRGLARGRLDPEAVANQQRAFMKVVHETVRDCSDDVPVTQSATAGFSVSELSRNPVTAVLDGADDVDADFIVIERGDDRSEDPGVLGRVSQHLLSYASEPVLSV</sequence>
<accession>A0A2R4X4H8</accession>
<dbReference type="KEGG" id="harc:HARCEL1_10115"/>
<dbReference type="AlphaFoldDB" id="A0A2R4X4H8"/>
<dbReference type="InterPro" id="IPR006016">
    <property type="entry name" value="UspA"/>
</dbReference>
<organism evidence="3 4">
    <name type="scientific">Halococcoides cellulosivorans</name>
    <dbReference type="NCBI Taxonomy" id="1679096"/>
    <lineage>
        <taxon>Archaea</taxon>
        <taxon>Methanobacteriati</taxon>
        <taxon>Methanobacteriota</taxon>
        <taxon>Stenosarchaea group</taxon>
        <taxon>Halobacteria</taxon>
        <taxon>Halobacteriales</taxon>
        <taxon>Haloarculaceae</taxon>
        <taxon>Halococcoides</taxon>
    </lineage>
</organism>
<evidence type="ECO:0000259" key="2">
    <source>
        <dbReference type="Pfam" id="PF00582"/>
    </source>
</evidence>
<reference evidence="3 4" key="1">
    <citation type="submission" date="2018-04" db="EMBL/GenBank/DDBJ databases">
        <title>Halococcoides cellulosivorans gen. nov., sp. nov., an extremely halophilic cellulose-utilizing haloarchaeon from hypersaline lakes.</title>
        <authorList>
            <person name="Sorokin D.Y."/>
            <person name="Toshchakov S.V."/>
            <person name="Samarov N.I."/>
            <person name="Korzhenkov A."/>
            <person name="Kublanov I.V."/>
        </authorList>
    </citation>
    <scope>NUCLEOTIDE SEQUENCE [LARGE SCALE GENOMIC DNA]</scope>
    <source>
        <strain evidence="3 4">HArcel1</strain>
    </source>
</reference>
<protein>
    <submittedName>
        <fullName evidence="3">Universal stress protein UspA</fullName>
    </submittedName>
</protein>
<evidence type="ECO:0000313" key="3">
    <source>
        <dbReference type="EMBL" id="AWB28701.1"/>
    </source>
</evidence>
<dbReference type="CDD" id="cd00293">
    <property type="entry name" value="USP-like"/>
    <property type="match status" value="1"/>
</dbReference>
<gene>
    <name evidence="3" type="ORF">HARCEL1_10115</name>
</gene>
<dbReference type="InterPro" id="IPR014729">
    <property type="entry name" value="Rossmann-like_a/b/a_fold"/>
</dbReference>
<comment type="similarity">
    <text evidence="1">Belongs to the universal stress protein A family.</text>
</comment>
<dbReference type="GeneID" id="36512864"/>
<name>A0A2R4X4H8_9EURY</name>
<evidence type="ECO:0000313" key="4">
    <source>
        <dbReference type="Proteomes" id="UP000244727"/>
    </source>
</evidence>
<feature type="domain" description="UspA" evidence="2">
    <location>
        <begin position="6"/>
        <end position="149"/>
    </location>
</feature>
<dbReference type="Proteomes" id="UP000244727">
    <property type="component" value="Chromosome"/>
</dbReference>
<dbReference type="RefSeq" id="WP_108384230.1">
    <property type="nucleotide sequence ID" value="NZ_CP028858.1"/>
</dbReference>
<dbReference type="SUPFAM" id="SSF52402">
    <property type="entry name" value="Adenine nucleotide alpha hydrolases-like"/>
    <property type="match status" value="1"/>
</dbReference>
<dbReference type="InterPro" id="IPR006015">
    <property type="entry name" value="Universal_stress_UspA"/>
</dbReference>
<dbReference type="Pfam" id="PF00582">
    <property type="entry name" value="Usp"/>
    <property type="match status" value="1"/>
</dbReference>
<dbReference type="EMBL" id="CP028858">
    <property type="protein sequence ID" value="AWB28701.1"/>
    <property type="molecule type" value="Genomic_DNA"/>
</dbReference>
<proteinExistence type="inferred from homology"/>
<dbReference type="Gene3D" id="3.40.50.620">
    <property type="entry name" value="HUPs"/>
    <property type="match status" value="1"/>
</dbReference>
<evidence type="ECO:0000256" key="1">
    <source>
        <dbReference type="ARBA" id="ARBA00008791"/>
    </source>
</evidence>
<dbReference type="PANTHER" id="PTHR46268">
    <property type="entry name" value="STRESS RESPONSE PROTEIN NHAX"/>
    <property type="match status" value="1"/>
</dbReference>
<keyword evidence="4" id="KW-1185">Reference proteome</keyword>